<dbReference type="GO" id="GO:0043138">
    <property type="term" value="F:3'-5' DNA helicase activity"/>
    <property type="evidence" value="ECO:0007669"/>
    <property type="project" value="UniProtKB-EC"/>
</dbReference>
<comment type="similarity">
    <text evidence="3">Belongs to the helicase family. RecQ subfamily.</text>
</comment>
<dbReference type="PROSITE" id="PS51192">
    <property type="entry name" value="HELICASE_ATP_BIND_1"/>
    <property type="match status" value="1"/>
</dbReference>
<sequence length="657" mass="72653">MSSLFSCSSSETLGQLLSKQFRLNSFHQWQREAIEALLGEPGRVLLVAPTGGGKSLTYQLPAALLPGVTLVISPLVALMEDQVHALLSKGIKATFLASTLDAEVRHRRELRLERGDYKLVYIAPERLASECFMARLLRTKISLVAIDEAHCIAQWGHDFRPDYLRLGDLMTRLKPSRVIACTATATPQVRAEICQHLGFQEGGFREILRGFARPNLHLSAHYVEGVKKACRVMEEMLEGVLGSSATPRGGAIVYTATRKLAEDACHYLRVQGWQASFYHAGLEPEARASVSYAFARRSVDLVVATNAFGMGIDRSDVRVVVHLQPPSSIEAYYQEVGRAGRDGQEAYGLLLCSGIDIALRRKLVKSNGAGEPLDTNAELRAWDQFRGLLRYLDARSCRHDFILRYFGDEQELLGGCGHCDICEAVGSHPARSLDQERDLQKTTLIVRKGLSAVARANGRGGLHAVAEMLKGLESPKIRRFGFTRLSTFGLLSEYPLPWIFALLRAFIAAGWIDLTTSEYPVPLVTKSGWDVLRGSAPVRLLLPPFSSPSFLQYKAGPTLKEKGIRRSSSHVSMRQRGGGALTRDPLWIALSAYRAQVAKSRGLPPFTIAHNKTLMELVIKQPETEAALRDIYGFGPTRIAQYGAGFLKVIEENKKKR</sequence>
<dbReference type="SUPFAM" id="SSF52540">
    <property type="entry name" value="P-loop containing nucleoside triphosphate hydrolases"/>
    <property type="match status" value="1"/>
</dbReference>
<dbReference type="AlphaFoldDB" id="A0A1L6MW96"/>
<dbReference type="Gene3D" id="3.40.50.300">
    <property type="entry name" value="P-loop containing nucleotide triphosphate hydrolases"/>
    <property type="match status" value="2"/>
</dbReference>
<evidence type="ECO:0000256" key="2">
    <source>
        <dbReference type="ARBA" id="ARBA00001947"/>
    </source>
</evidence>
<protein>
    <recommendedName>
        <fullName evidence="13">ATP-dependent DNA helicase RecQ</fullName>
        <ecNumber evidence="12">5.6.2.4</ecNumber>
    </recommendedName>
    <alternativeName>
        <fullName evidence="14">DNA 3'-5' helicase RecQ</fullName>
    </alternativeName>
</protein>
<organism evidence="18 19">
    <name type="scientific">Pajaroellobacter abortibovis</name>
    <dbReference type="NCBI Taxonomy" id="1882918"/>
    <lineage>
        <taxon>Bacteria</taxon>
        <taxon>Pseudomonadati</taxon>
        <taxon>Myxococcota</taxon>
        <taxon>Polyangia</taxon>
        <taxon>Polyangiales</taxon>
        <taxon>Polyangiaceae</taxon>
    </lineage>
</organism>
<dbReference type="Pfam" id="PF09382">
    <property type="entry name" value="RQC"/>
    <property type="match status" value="1"/>
</dbReference>
<gene>
    <name evidence="18" type="ORF">BCY86_02930</name>
</gene>
<dbReference type="Gene3D" id="1.10.150.80">
    <property type="entry name" value="HRDC domain"/>
    <property type="match status" value="1"/>
</dbReference>
<dbReference type="GO" id="GO:0005524">
    <property type="term" value="F:ATP binding"/>
    <property type="evidence" value="ECO:0007669"/>
    <property type="project" value="UniProtKB-KW"/>
</dbReference>
<dbReference type="GO" id="GO:0009378">
    <property type="term" value="F:four-way junction helicase activity"/>
    <property type="evidence" value="ECO:0007669"/>
    <property type="project" value="TreeGrafter"/>
</dbReference>
<evidence type="ECO:0000256" key="9">
    <source>
        <dbReference type="ARBA" id="ARBA00023125"/>
    </source>
</evidence>
<name>A0A1L6MW96_9BACT</name>
<evidence type="ECO:0000256" key="14">
    <source>
        <dbReference type="ARBA" id="ARBA00044550"/>
    </source>
</evidence>
<reference evidence="18 19" key="1">
    <citation type="submission" date="2016-08" db="EMBL/GenBank/DDBJ databases">
        <title>Identification and validation of antigenic proteins from Pajaroellobacter abortibovis using de-novo genome sequence assembly and reverse vaccinology.</title>
        <authorList>
            <person name="Welly B.T."/>
            <person name="Miller M.R."/>
            <person name="Stott J.L."/>
            <person name="Blanchard M.T."/>
            <person name="Islas-Trejo A.D."/>
            <person name="O'Rourke S.M."/>
            <person name="Young A.E."/>
            <person name="Medrano J.F."/>
            <person name="Van Eenennaam A.L."/>
        </authorList>
    </citation>
    <scope>NUCLEOTIDE SEQUENCE [LARGE SCALE GENOMIC DNA]</scope>
    <source>
        <strain evidence="18 19">BTF92-0548A/99-0131</strain>
    </source>
</reference>
<dbReference type="InterPro" id="IPR010997">
    <property type="entry name" value="HRDC-like_sf"/>
</dbReference>
<dbReference type="STRING" id="1882918.BCY86_02930"/>
<dbReference type="InterPro" id="IPR002121">
    <property type="entry name" value="HRDC_dom"/>
</dbReference>
<comment type="cofactor">
    <cofactor evidence="1">
        <name>Mg(2+)</name>
        <dbReference type="ChEBI" id="CHEBI:18420"/>
    </cofactor>
</comment>
<dbReference type="GO" id="GO:0005737">
    <property type="term" value="C:cytoplasm"/>
    <property type="evidence" value="ECO:0007669"/>
    <property type="project" value="TreeGrafter"/>
</dbReference>
<dbReference type="PANTHER" id="PTHR13710:SF105">
    <property type="entry name" value="ATP-DEPENDENT DNA HELICASE Q1"/>
    <property type="match status" value="1"/>
</dbReference>
<dbReference type="EMBL" id="CP016908">
    <property type="protein sequence ID" value="APR99744.1"/>
    <property type="molecule type" value="Genomic_DNA"/>
</dbReference>
<dbReference type="GO" id="GO:0046872">
    <property type="term" value="F:metal ion binding"/>
    <property type="evidence" value="ECO:0007669"/>
    <property type="project" value="UniProtKB-KW"/>
</dbReference>
<dbReference type="Pfam" id="PF00271">
    <property type="entry name" value="Helicase_C"/>
    <property type="match status" value="1"/>
</dbReference>
<dbReference type="PANTHER" id="PTHR13710">
    <property type="entry name" value="DNA HELICASE RECQ FAMILY MEMBER"/>
    <property type="match status" value="1"/>
</dbReference>
<keyword evidence="5" id="KW-0547">Nucleotide-binding</keyword>
<evidence type="ECO:0000259" key="16">
    <source>
        <dbReference type="PROSITE" id="PS51192"/>
    </source>
</evidence>
<evidence type="ECO:0000256" key="12">
    <source>
        <dbReference type="ARBA" id="ARBA00034808"/>
    </source>
</evidence>
<dbReference type="EC" id="5.6.2.4" evidence="12"/>
<evidence type="ECO:0000256" key="5">
    <source>
        <dbReference type="ARBA" id="ARBA00022741"/>
    </source>
</evidence>
<dbReference type="InterPro" id="IPR036388">
    <property type="entry name" value="WH-like_DNA-bd_sf"/>
</dbReference>
<keyword evidence="9" id="KW-0238">DNA-binding</keyword>
<keyword evidence="19" id="KW-1185">Reference proteome</keyword>
<evidence type="ECO:0000259" key="15">
    <source>
        <dbReference type="PROSITE" id="PS50967"/>
    </source>
</evidence>
<evidence type="ECO:0000256" key="7">
    <source>
        <dbReference type="ARBA" id="ARBA00022806"/>
    </source>
</evidence>
<dbReference type="InterPro" id="IPR044876">
    <property type="entry name" value="HRDC_dom_sf"/>
</dbReference>
<evidence type="ECO:0000259" key="17">
    <source>
        <dbReference type="PROSITE" id="PS51194"/>
    </source>
</evidence>
<dbReference type="PROSITE" id="PS51194">
    <property type="entry name" value="HELICASE_CTER"/>
    <property type="match status" value="1"/>
</dbReference>
<evidence type="ECO:0000256" key="8">
    <source>
        <dbReference type="ARBA" id="ARBA00022840"/>
    </source>
</evidence>
<dbReference type="InterPro" id="IPR014001">
    <property type="entry name" value="Helicase_ATP-bd"/>
</dbReference>
<dbReference type="InterPro" id="IPR032284">
    <property type="entry name" value="RecQ_Zn-bd"/>
</dbReference>
<dbReference type="PROSITE" id="PS50967">
    <property type="entry name" value="HRDC"/>
    <property type="match status" value="1"/>
</dbReference>
<dbReference type="InterPro" id="IPR001650">
    <property type="entry name" value="Helicase_C-like"/>
</dbReference>
<feature type="domain" description="Helicase C-terminal" evidence="17">
    <location>
        <begin position="232"/>
        <end position="393"/>
    </location>
</feature>
<proteinExistence type="inferred from homology"/>
<keyword evidence="7" id="KW-0347">Helicase</keyword>
<evidence type="ECO:0000256" key="10">
    <source>
        <dbReference type="ARBA" id="ARBA00023235"/>
    </source>
</evidence>
<evidence type="ECO:0000256" key="4">
    <source>
        <dbReference type="ARBA" id="ARBA00022723"/>
    </source>
</evidence>
<dbReference type="Pfam" id="PF00570">
    <property type="entry name" value="HRDC"/>
    <property type="match status" value="1"/>
</dbReference>
<evidence type="ECO:0000256" key="11">
    <source>
        <dbReference type="ARBA" id="ARBA00034617"/>
    </source>
</evidence>
<dbReference type="SUPFAM" id="SSF47819">
    <property type="entry name" value="HRDC-like"/>
    <property type="match status" value="1"/>
</dbReference>
<dbReference type="Pfam" id="PF00270">
    <property type="entry name" value="DEAD"/>
    <property type="match status" value="1"/>
</dbReference>
<dbReference type="Pfam" id="PF16124">
    <property type="entry name" value="RecQ_Zn_bind"/>
    <property type="match status" value="1"/>
</dbReference>
<comment type="cofactor">
    <cofactor evidence="2">
        <name>Zn(2+)</name>
        <dbReference type="ChEBI" id="CHEBI:29105"/>
    </cofactor>
</comment>
<dbReference type="SMART" id="SM00490">
    <property type="entry name" value="HELICc"/>
    <property type="match status" value="1"/>
</dbReference>
<keyword evidence="10" id="KW-0413">Isomerase</keyword>
<dbReference type="CDD" id="cd17920">
    <property type="entry name" value="DEXHc_RecQ"/>
    <property type="match status" value="1"/>
</dbReference>
<dbReference type="GO" id="GO:0016787">
    <property type="term" value="F:hydrolase activity"/>
    <property type="evidence" value="ECO:0007669"/>
    <property type="project" value="UniProtKB-KW"/>
</dbReference>
<evidence type="ECO:0000313" key="19">
    <source>
        <dbReference type="Proteomes" id="UP000185544"/>
    </source>
</evidence>
<accession>A0A1L6MW96</accession>
<dbReference type="SMART" id="SM00341">
    <property type="entry name" value="HRDC"/>
    <property type="match status" value="1"/>
</dbReference>
<dbReference type="GO" id="GO:0006310">
    <property type="term" value="P:DNA recombination"/>
    <property type="evidence" value="ECO:0007669"/>
    <property type="project" value="InterPro"/>
</dbReference>
<feature type="domain" description="HRDC" evidence="15">
    <location>
        <begin position="580"/>
        <end position="657"/>
    </location>
</feature>
<evidence type="ECO:0000313" key="18">
    <source>
        <dbReference type="EMBL" id="APR99744.1"/>
    </source>
</evidence>
<comment type="catalytic activity">
    <reaction evidence="11">
        <text>Couples ATP hydrolysis with the unwinding of duplex DNA by translocating in the 3'-5' direction.</text>
        <dbReference type="EC" id="5.6.2.4"/>
    </reaction>
</comment>
<dbReference type="NCBIfam" id="TIGR00614">
    <property type="entry name" value="recQ_fam"/>
    <property type="match status" value="1"/>
</dbReference>
<keyword evidence="8" id="KW-0067">ATP-binding</keyword>
<dbReference type="GO" id="GO:0006260">
    <property type="term" value="P:DNA replication"/>
    <property type="evidence" value="ECO:0007669"/>
    <property type="project" value="InterPro"/>
</dbReference>
<evidence type="ECO:0000256" key="1">
    <source>
        <dbReference type="ARBA" id="ARBA00001946"/>
    </source>
</evidence>
<dbReference type="GO" id="GO:0005694">
    <property type="term" value="C:chromosome"/>
    <property type="evidence" value="ECO:0007669"/>
    <property type="project" value="TreeGrafter"/>
</dbReference>
<feature type="domain" description="Helicase ATP-binding" evidence="16">
    <location>
        <begin position="35"/>
        <end position="203"/>
    </location>
</feature>
<dbReference type="InterPro" id="IPR011545">
    <property type="entry name" value="DEAD/DEAH_box_helicase_dom"/>
</dbReference>
<evidence type="ECO:0000256" key="13">
    <source>
        <dbReference type="ARBA" id="ARBA00044535"/>
    </source>
</evidence>
<evidence type="ECO:0000256" key="6">
    <source>
        <dbReference type="ARBA" id="ARBA00022801"/>
    </source>
</evidence>
<dbReference type="InterPro" id="IPR027417">
    <property type="entry name" value="P-loop_NTPase"/>
</dbReference>
<dbReference type="GO" id="GO:0003677">
    <property type="term" value="F:DNA binding"/>
    <property type="evidence" value="ECO:0007669"/>
    <property type="project" value="UniProtKB-KW"/>
</dbReference>
<dbReference type="Gene3D" id="1.10.10.10">
    <property type="entry name" value="Winged helix-like DNA-binding domain superfamily/Winged helix DNA-binding domain"/>
    <property type="match status" value="1"/>
</dbReference>
<dbReference type="InterPro" id="IPR004589">
    <property type="entry name" value="DNA_helicase_ATP-dep_RecQ"/>
</dbReference>
<dbReference type="Proteomes" id="UP000185544">
    <property type="component" value="Chromosome"/>
</dbReference>
<dbReference type="InterPro" id="IPR018982">
    <property type="entry name" value="RQC_domain"/>
</dbReference>
<dbReference type="SMART" id="SM00487">
    <property type="entry name" value="DEXDc"/>
    <property type="match status" value="1"/>
</dbReference>
<dbReference type="InterPro" id="IPR036390">
    <property type="entry name" value="WH_DNA-bd_sf"/>
</dbReference>
<keyword evidence="4" id="KW-0479">Metal-binding</keyword>
<dbReference type="SUPFAM" id="SSF46785">
    <property type="entry name" value="Winged helix' DNA-binding domain"/>
    <property type="match status" value="1"/>
</dbReference>
<evidence type="ECO:0000256" key="3">
    <source>
        <dbReference type="ARBA" id="ARBA00005446"/>
    </source>
</evidence>
<dbReference type="GO" id="GO:0006281">
    <property type="term" value="P:DNA repair"/>
    <property type="evidence" value="ECO:0007669"/>
    <property type="project" value="InterPro"/>
</dbReference>
<dbReference type="SMART" id="SM00956">
    <property type="entry name" value="RQC"/>
    <property type="match status" value="1"/>
</dbReference>
<dbReference type="KEGG" id="pabo:BCY86_02930"/>
<keyword evidence="6" id="KW-0378">Hydrolase</keyword>